<organism evidence="1 2">
    <name type="scientific">Streptomyces luteogriseus</name>
    <dbReference type="NCBI Taxonomy" id="68233"/>
    <lineage>
        <taxon>Bacteria</taxon>
        <taxon>Bacillati</taxon>
        <taxon>Actinomycetota</taxon>
        <taxon>Actinomycetes</taxon>
        <taxon>Kitasatosporales</taxon>
        <taxon>Streptomycetaceae</taxon>
        <taxon>Streptomyces</taxon>
    </lineage>
</organism>
<dbReference type="Proteomes" id="UP000565089">
    <property type="component" value="Unassembled WGS sequence"/>
</dbReference>
<name>A0A7W7DR20_9ACTN</name>
<evidence type="ECO:0000313" key="2">
    <source>
        <dbReference type="Proteomes" id="UP000565089"/>
    </source>
</evidence>
<evidence type="ECO:0000313" key="1">
    <source>
        <dbReference type="EMBL" id="MBB4714450.1"/>
    </source>
</evidence>
<reference evidence="1 2" key="1">
    <citation type="submission" date="2020-08" db="EMBL/GenBank/DDBJ databases">
        <title>Sequencing the genomes of 1000 actinobacteria strains.</title>
        <authorList>
            <person name="Klenk H.-P."/>
        </authorList>
    </citation>
    <scope>NUCLEOTIDE SEQUENCE [LARGE SCALE GENOMIC DNA]</scope>
    <source>
        <strain evidence="1 2">DSM 40483</strain>
    </source>
</reference>
<comment type="caution">
    <text evidence="1">The sequence shown here is derived from an EMBL/GenBank/DDBJ whole genome shotgun (WGS) entry which is preliminary data.</text>
</comment>
<dbReference type="EMBL" id="JACHMS010000001">
    <property type="protein sequence ID" value="MBB4714450.1"/>
    <property type="molecule type" value="Genomic_DNA"/>
</dbReference>
<dbReference type="GeneID" id="95796309"/>
<dbReference type="AlphaFoldDB" id="A0A7W7DR20"/>
<keyword evidence="2" id="KW-1185">Reference proteome</keyword>
<accession>A0A7W7DR20</accession>
<sequence>MATKTAPKTFASLVADEEAEVLKTAPALAEEAAEAKALISSREEEHEDAQDHLSGILGSFKQGNDTYTAADLAEARAAVERSALLAEGQKAKANRLAKDAPNVDKSLSVLVTEAMAKVVPYAAEVIPSFLRPAEAPENLAAGPVVVITQEGKATEEGGILTAGITIRSFRLPHFQQIDKRDMIREFGARGWNMRFEPSQSTDRQDGFTVDVIRVQQLGAYASVPVIAKEPVERDVKAVVGTLSVEMVKAFPIRREIAGGLTVSPGGGVSSPDMSARPESKRFTVTANGSTRTVIVEAQYKVRSNTPNFPIDSVRAAAGKGAQAMVGKFFPGVGVVEKVSHFESQTDNPESVGVRVALASKTA</sequence>
<dbReference type="RefSeq" id="WP_184910166.1">
    <property type="nucleotide sequence ID" value="NZ_JACHMS010000001.1"/>
</dbReference>
<gene>
    <name evidence="1" type="ORF">BJ965_004332</name>
</gene>
<proteinExistence type="predicted"/>
<protein>
    <submittedName>
        <fullName evidence="1">Uncharacterized protein</fullName>
    </submittedName>
</protein>